<sequence>MYICWVIKVIFEKALSLIINTNAFKMKKKFLLMAAYSLLFFKNYQAQVGIGTTTVENDLLLKISSVNKGVLIPNLAIPNLNVASPVSSPTLGLLAYNNYNGKKGFNFWDGNKWNELVDSRNIYSVLGLTISYSTSNSSPTSITTLSGALNYAENSLPGTIWTEVPGLAKDITITQSNNSIFVITEGMVQSNNTIASRTNTFTYAVGIFVDGKLAGVRNYSANYGKSYQYDFFSINTLFKNLSLGNHTIKTYVTVRVNNYSNASSWRFGGAADTSSVNADMSKINMFIKLTEKS</sequence>
<name>A0A085Z161_9FLAO</name>
<evidence type="ECO:0000313" key="2">
    <source>
        <dbReference type="Proteomes" id="UP000028713"/>
    </source>
</evidence>
<dbReference type="EMBL" id="JPRP01000003">
    <property type="protein sequence ID" value="KFE98174.1"/>
    <property type="molecule type" value="Genomic_DNA"/>
</dbReference>
<evidence type="ECO:0000313" key="1">
    <source>
        <dbReference type="EMBL" id="KFE98174.1"/>
    </source>
</evidence>
<keyword evidence="2" id="KW-1185">Reference proteome</keyword>
<protein>
    <submittedName>
        <fullName evidence="1">Uncharacterized protein</fullName>
    </submittedName>
</protein>
<comment type="caution">
    <text evidence="1">The sequence shown here is derived from an EMBL/GenBank/DDBJ whole genome shotgun (WGS) entry which is preliminary data.</text>
</comment>
<organism evidence="1 2">
    <name type="scientific">Chryseobacterium formosense</name>
    <dbReference type="NCBI Taxonomy" id="236814"/>
    <lineage>
        <taxon>Bacteria</taxon>
        <taxon>Pseudomonadati</taxon>
        <taxon>Bacteroidota</taxon>
        <taxon>Flavobacteriia</taxon>
        <taxon>Flavobacteriales</taxon>
        <taxon>Weeksellaceae</taxon>
        <taxon>Chryseobacterium group</taxon>
        <taxon>Chryseobacterium</taxon>
    </lineage>
</organism>
<dbReference type="STRING" id="236814.IX39_17440"/>
<dbReference type="Proteomes" id="UP000028713">
    <property type="component" value="Unassembled WGS sequence"/>
</dbReference>
<dbReference type="eggNOG" id="COG5295">
    <property type="taxonomic scope" value="Bacteria"/>
</dbReference>
<gene>
    <name evidence="1" type="ORF">IX39_17440</name>
</gene>
<accession>A0A085Z161</accession>
<dbReference type="AlphaFoldDB" id="A0A085Z161"/>
<reference evidence="1 2" key="1">
    <citation type="submission" date="2014-07" db="EMBL/GenBank/DDBJ databases">
        <title>Genome of Chryseobacterium formosense LMG 24722.</title>
        <authorList>
            <person name="Pipes S.E."/>
            <person name="Stropko S.J."/>
            <person name="Newman J.D."/>
        </authorList>
    </citation>
    <scope>NUCLEOTIDE SEQUENCE [LARGE SCALE GENOMIC DNA]</scope>
    <source>
        <strain evidence="1 2">LMG 24722</strain>
    </source>
</reference>
<proteinExistence type="predicted"/>